<protein>
    <recommendedName>
        <fullName evidence="9">HYR domain-containing protein</fullName>
    </recommendedName>
</protein>
<dbReference type="Gene3D" id="2.60.40.10">
    <property type="entry name" value="Immunoglobulins"/>
    <property type="match status" value="5"/>
</dbReference>
<dbReference type="Pfam" id="PF02494">
    <property type="entry name" value="HYR"/>
    <property type="match status" value="17"/>
</dbReference>
<organism evidence="7 8">
    <name type="scientific">Patiria miniata</name>
    <name type="common">Bat star</name>
    <name type="synonym">Asterina miniata</name>
    <dbReference type="NCBI Taxonomy" id="46514"/>
    <lineage>
        <taxon>Eukaryota</taxon>
        <taxon>Metazoa</taxon>
        <taxon>Echinodermata</taxon>
        <taxon>Eleutherozoa</taxon>
        <taxon>Asterozoa</taxon>
        <taxon>Asteroidea</taxon>
        <taxon>Valvatacea</taxon>
        <taxon>Valvatida</taxon>
        <taxon>Asterinidae</taxon>
        <taxon>Patiria</taxon>
    </lineage>
</organism>
<dbReference type="InterPro" id="IPR002172">
    <property type="entry name" value="LDrepeatLR_classA_rpt"/>
</dbReference>
<feature type="domain" description="HYR" evidence="6">
    <location>
        <begin position="452"/>
        <end position="530"/>
    </location>
</feature>
<feature type="domain" description="HYR" evidence="6">
    <location>
        <begin position="615"/>
        <end position="691"/>
    </location>
</feature>
<proteinExistence type="predicted"/>
<dbReference type="RefSeq" id="XP_038056900.1">
    <property type="nucleotide sequence ID" value="XM_038200972.1"/>
</dbReference>
<dbReference type="InterPro" id="IPR003410">
    <property type="entry name" value="HYR_dom"/>
</dbReference>
<feature type="domain" description="HYR" evidence="6">
    <location>
        <begin position="531"/>
        <end position="614"/>
    </location>
</feature>
<dbReference type="SUPFAM" id="SSF57424">
    <property type="entry name" value="LDL receptor-like module"/>
    <property type="match status" value="1"/>
</dbReference>
<evidence type="ECO:0000259" key="5">
    <source>
        <dbReference type="PROSITE" id="PS01180"/>
    </source>
</evidence>
<evidence type="ECO:0000256" key="2">
    <source>
        <dbReference type="ARBA" id="ARBA00023157"/>
    </source>
</evidence>
<evidence type="ECO:0008006" key="9">
    <source>
        <dbReference type="Google" id="ProtNLM"/>
    </source>
</evidence>
<dbReference type="Gene3D" id="4.10.400.10">
    <property type="entry name" value="Low-density Lipoprotein Receptor"/>
    <property type="match status" value="1"/>
</dbReference>
<dbReference type="Pfam" id="PF00431">
    <property type="entry name" value="CUB"/>
    <property type="match status" value="2"/>
</dbReference>
<dbReference type="OMA" id="SVECSYT"/>
<evidence type="ECO:0000313" key="8">
    <source>
        <dbReference type="Proteomes" id="UP000887568"/>
    </source>
</evidence>
<feature type="domain" description="HYR" evidence="6">
    <location>
        <begin position="1342"/>
        <end position="1423"/>
    </location>
</feature>
<accession>A0A913ZZZ0</accession>
<feature type="domain" description="HYR" evidence="6">
    <location>
        <begin position="1179"/>
        <end position="1261"/>
    </location>
</feature>
<keyword evidence="1" id="KW-0677">Repeat</keyword>
<feature type="domain" description="HYR" evidence="6">
    <location>
        <begin position="857"/>
        <end position="934"/>
    </location>
</feature>
<dbReference type="OrthoDB" id="10045365at2759"/>
<dbReference type="CDD" id="cd00112">
    <property type="entry name" value="LDLa"/>
    <property type="match status" value="2"/>
</dbReference>
<feature type="domain" description="HYR" evidence="6">
    <location>
        <begin position="204"/>
        <end position="286"/>
    </location>
</feature>
<feature type="domain" description="HYR" evidence="6">
    <location>
        <begin position="119"/>
        <end position="203"/>
    </location>
</feature>
<evidence type="ECO:0000256" key="3">
    <source>
        <dbReference type="PROSITE-ProRule" id="PRU00124"/>
    </source>
</evidence>
<dbReference type="InterPro" id="IPR036055">
    <property type="entry name" value="LDL_receptor-like_sf"/>
</dbReference>
<dbReference type="CDD" id="cd00041">
    <property type="entry name" value="CUB"/>
    <property type="match status" value="2"/>
</dbReference>
<feature type="domain" description="HYR" evidence="6">
    <location>
        <begin position="935"/>
        <end position="1017"/>
    </location>
</feature>
<keyword evidence="4" id="KW-0812">Transmembrane</keyword>
<dbReference type="PROSITE" id="PS01180">
    <property type="entry name" value="CUB"/>
    <property type="match status" value="2"/>
</dbReference>
<dbReference type="InterPro" id="IPR035914">
    <property type="entry name" value="Sperma_CUB_dom_sf"/>
</dbReference>
<keyword evidence="2" id="KW-1015">Disulfide bond</keyword>
<feature type="domain" description="HYR" evidence="6">
    <location>
        <begin position="287"/>
        <end position="367"/>
    </location>
</feature>
<feature type="domain" description="HYR" evidence="6">
    <location>
        <begin position="692"/>
        <end position="774"/>
    </location>
</feature>
<feature type="domain" description="CUB" evidence="5">
    <location>
        <begin position="1867"/>
        <end position="1982"/>
    </location>
</feature>
<feature type="domain" description="HYR" evidence="6">
    <location>
        <begin position="1018"/>
        <end position="1099"/>
    </location>
</feature>
<dbReference type="GeneID" id="119728665"/>
<sequence length="1982" mass="208676">MGTRNDFNVNFGDSIYQYRDPGGREGVRNFHGRPKPFYDSGSPLVGAAAAPAGASGPLVVAAITAVTIVVVLVVGIPLAVIFGVVLPNATTDTVTPAVPSTVPPVVPPVVPTQPGGGPNTVAPPVRTLLVQCPNDISRGTDTGLPTAVVNWNAPNVLSQTVGPVTMTPTVQPNQAFAIGRLKVDYVVTDAANNRGTCFFWITIVDDEPPAIQCPAPITVPTDQLSQSASVNFPLATVTENTNGAVTRLMTDDPGDQFIVGTHTVTIVVTDEAGNENRCSFTITVEDREDPRITCPNNLRANTNDPNGGAPATWPDPSVIDNVLATPQVTCTPASGSSFPYGMSSVNCTATDNAGNQGSCVFQVEIRFNDTEIPTFMNCPADFSVNATVDSNGATVTWVVPTATDNSQMSPTVTTDTNPNTFLPIGTHRVTYTATDADGNIATCMFDVEVVDIQDPTIMCPASFRQDTDMGRADAGVSLPAATTSDNSMMALTVSHEPPNPPTLGIGDNRVTYTVTDEGGNTASCNITVTIEDKEPPSITCQSLITVRAVEGQSYGNISFSPPAAMSDNSGGIVDVTTSPASNTRLVIGTHQVLYTATDPSGNSAMCNLTVNIVDFETPDLACPADVNTTTPSGMATTSVTFAATVIDNSGVITATSDIPTGSPFSIGMTVVTFTATDDSGNTVTCNFTITVRDEEDPTIVCPDHFSQNTDHGRPNATVTLPMATTSDNSMTMTVTTNPSGSPTLGIGTNHMVTYTVTDDSGNAASCVVMVSIYDMEPPSFTPPSNFEVRTDPGKPYATVSLPLPSNVMDNSGGEVTITTSPANNSMLAIGPKQVTYNATDPSGNVFMATITVTVVDMEPPDLECPADNITSTDPGEAFATVTITPRTLTDNDGNRPTLMSNASGNTFNIGSTVVTLTAQDVAENEDMCSFVITVQDTEDPLIMCPANFNQSTDDGQPNATVLIPAATTSDNSLTPVTAVSDPSGSVSLEIGSHTVTYTATDASGNTGTCNVTITIKDMEPPTWTPPSSFEVPTDPGEPFAIVSLPLPTDVMDNSGEEVTITTSPANNSRLDIGTTEVTYTATDPSGNWAMFSLNVTVIDNEDPVITCPANFSQSTDMGRADATVMLPDAMATDNSQAPLVNMTNPSGSPTLGIGSHSVMYTVTDQSGNSASCNITVTITDDEDPLIMCPANFNQSTDSGQPNATVLIPAATASDNSLTPVTAVSDPSGSVSLEIGSHTVTYTATDASGNTETCNVTIEIIDMEDPTLMPPSDFVVPTDPGKAYAIVSLPLPSDVMDNSGEEVTITTSPANNSRLDIGTTEVTYTATDPSGNSVMFGINVTVVDLEPPELVCPSENITATDPGKAFATVTFEPQTLTDNDGNMPTLTSDAPNNTFYVGQSVVTLTARDGAGNNNTCTFTITVKDTEPPVLECPSEVIVYSNNLTIPLAFSGVATWTVNVSDNSKLPLVRNSTTRESGTLFVGNVTVTHTAVDTYNNTAQCSFPVRVIGLYNVMCSSSVDLDLGELIGTGAVYHVMSPAYDKGDPYPPMSNCVVRVSAPAGSHIRMSFSTFETESERDILTVGSGLDDTAENTTLASFSGESIPRLDDGSIHIKDRVYGDSIWLRFESDDTFDSMLTGFLLQLDFIDNPRDLYPDSYSFCADFGGFPCLNGSCIDISQRCDGNNNDCSNNEDETDCPQACNSMLSEDVFFTLNGVSHINIVSNYYPGEYRPCNATWNIDSTDVASLRVVVMDIQIGTGDRLYVINRDTGDQVTPDIDSPISLHVTGGSNFAVVFKSGGEVGRGFWIRVWRHIGIGASAMVDFPASCELDLHGVQCGTGTCVAGGDRCNGNRDCTRFGNDEHLCDQSADCGSLAISLDGPGSTYHLTSLYYPAHYVINIDCLYIVTTTASKIHVSFRDLEISTKGLSADYLRIGNGATVNVGTIISVNNAFLPEDVKSSGNQIWIKFFSGVSVTARGFWIALVAE</sequence>
<dbReference type="InterPro" id="IPR000859">
    <property type="entry name" value="CUB_dom"/>
</dbReference>
<evidence type="ECO:0000259" key="6">
    <source>
        <dbReference type="PROSITE" id="PS50825"/>
    </source>
</evidence>
<feature type="transmembrane region" description="Helical" evidence="4">
    <location>
        <begin position="58"/>
        <end position="86"/>
    </location>
</feature>
<evidence type="ECO:0000256" key="4">
    <source>
        <dbReference type="SAM" id="Phobius"/>
    </source>
</evidence>
<reference evidence="7" key="1">
    <citation type="submission" date="2022-11" db="UniProtKB">
        <authorList>
            <consortium name="EnsemblMetazoa"/>
        </authorList>
    </citation>
    <scope>IDENTIFICATION</scope>
</reference>
<dbReference type="SMART" id="SM00042">
    <property type="entry name" value="CUB"/>
    <property type="match status" value="2"/>
</dbReference>
<keyword evidence="4" id="KW-0472">Membrane</keyword>
<feature type="domain" description="HYR" evidence="6">
    <location>
        <begin position="1100"/>
        <end position="1178"/>
    </location>
</feature>
<dbReference type="EnsemblMetazoa" id="XM_038200972.1">
    <property type="protein sequence ID" value="XP_038056900.1"/>
    <property type="gene ID" value="LOC119728665"/>
</dbReference>
<comment type="caution">
    <text evidence="3">Lacks conserved residue(s) required for the propagation of feature annotation.</text>
</comment>
<keyword evidence="8" id="KW-1185">Reference proteome</keyword>
<feature type="domain" description="HYR" evidence="6">
    <location>
        <begin position="775"/>
        <end position="856"/>
    </location>
</feature>
<dbReference type="PANTHER" id="PTHR24273:SF32">
    <property type="entry name" value="HYALIN"/>
    <property type="match status" value="1"/>
</dbReference>
<dbReference type="SMART" id="SM00192">
    <property type="entry name" value="LDLa"/>
    <property type="match status" value="2"/>
</dbReference>
<dbReference type="Gene3D" id="2.60.120.290">
    <property type="entry name" value="Spermadhesin, CUB domain"/>
    <property type="match status" value="2"/>
</dbReference>
<dbReference type="Proteomes" id="UP000887568">
    <property type="component" value="Unplaced"/>
</dbReference>
<feature type="domain" description="HYR" evidence="6">
    <location>
        <begin position="1424"/>
        <end position="1507"/>
    </location>
</feature>
<evidence type="ECO:0000256" key="1">
    <source>
        <dbReference type="ARBA" id="ARBA00022737"/>
    </source>
</evidence>
<dbReference type="PROSITE" id="PS50825">
    <property type="entry name" value="HYR"/>
    <property type="match status" value="16"/>
</dbReference>
<dbReference type="InterPro" id="IPR013783">
    <property type="entry name" value="Ig-like_fold"/>
</dbReference>
<name>A0A913ZZZ0_PATMI</name>
<feature type="domain" description="CUB" evidence="5">
    <location>
        <begin position="1513"/>
        <end position="1644"/>
    </location>
</feature>
<evidence type="ECO:0000313" key="7">
    <source>
        <dbReference type="EnsemblMetazoa" id="XP_038056900.1"/>
    </source>
</evidence>
<feature type="domain" description="HYR" evidence="6">
    <location>
        <begin position="368"/>
        <end position="451"/>
    </location>
</feature>
<keyword evidence="4" id="KW-1133">Transmembrane helix</keyword>
<dbReference type="PROSITE" id="PS50068">
    <property type="entry name" value="LDLRA_2"/>
    <property type="match status" value="1"/>
</dbReference>
<dbReference type="PANTHER" id="PTHR24273">
    <property type="entry name" value="FI04643P-RELATED"/>
    <property type="match status" value="1"/>
</dbReference>
<dbReference type="SUPFAM" id="SSF49854">
    <property type="entry name" value="Spermadhesin, CUB domain"/>
    <property type="match status" value="2"/>
</dbReference>